<dbReference type="EMBL" id="AZHW01001046">
    <property type="protein sequence ID" value="ETW94571.1"/>
    <property type="molecule type" value="Genomic_DNA"/>
</dbReference>
<comment type="caution">
    <text evidence="1">The sequence shown here is derived from an EMBL/GenBank/DDBJ whole genome shotgun (WGS) entry which is preliminary data.</text>
</comment>
<dbReference type="HOGENOM" id="CLU_1674695_0_0_7"/>
<keyword evidence="2" id="KW-1185">Reference proteome</keyword>
<accession>W4LB69</accession>
<evidence type="ECO:0000313" key="2">
    <source>
        <dbReference type="Proteomes" id="UP000019141"/>
    </source>
</evidence>
<organism evidence="1 2">
    <name type="scientific">Entotheonella factor</name>
    <dbReference type="NCBI Taxonomy" id="1429438"/>
    <lineage>
        <taxon>Bacteria</taxon>
        <taxon>Pseudomonadati</taxon>
        <taxon>Nitrospinota/Tectimicrobiota group</taxon>
        <taxon>Candidatus Tectimicrobiota</taxon>
        <taxon>Candidatus Entotheonellia</taxon>
        <taxon>Candidatus Entotheonellales</taxon>
        <taxon>Candidatus Entotheonellaceae</taxon>
        <taxon>Candidatus Entotheonella</taxon>
    </lineage>
</organism>
<protein>
    <submittedName>
        <fullName evidence="1">Uncharacterized protein</fullName>
    </submittedName>
</protein>
<dbReference type="AlphaFoldDB" id="W4LB69"/>
<gene>
    <name evidence="1" type="ORF">ETSY1_34280</name>
</gene>
<sequence length="157" mass="18459">MGETRKAWPVDLHFFQSSIMRKISELSYPVNAEECEKFMQGLVDVINGRRRYVDVLHERIGLSDKEIAHFKIDWFPDQGQAKWFPLEHGQELERKLSQATLAAFQRAKETGKPLEYYWSIPIKCHQVQFDIMTNIIESPQQVTLLRITPAPRKEEEE</sequence>
<proteinExistence type="predicted"/>
<reference evidence="1 2" key="1">
    <citation type="journal article" date="2014" name="Nature">
        <title>An environmental bacterial taxon with a large and distinct metabolic repertoire.</title>
        <authorList>
            <person name="Wilson M.C."/>
            <person name="Mori T."/>
            <person name="Ruckert C."/>
            <person name="Uria A.R."/>
            <person name="Helf M.J."/>
            <person name="Takada K."/>
            <person name="Gernert C."/>
            <person name="Steffens U.A."/>
            <person name="Heycke N."/>
            <person name="Schmitt S."/>
            <person name="Rinke C."/>
            <person name="Helfrich E.J."/>
            <person name="Brachmann A.O."/>
            <person name="Gurgui C."/>
            <person name="Wakimoto T."/>
            <person name="Kracht M."/>
            <person name="Crusemann M."/>
            <person name="Hentschel U."/>
            <person name="Abe I."/>
            <person name="Matsunaga S."/>
            <person name="Kalinowski J."/>
            <person name="Takeyama H."/>
            <person name="Piel J."/>
        </authorList>
    </citation>
    <scope>NUCLEOTIDE SEQUENCE [LARGE SCALE GENOMIC DNA]</scope>
    <source>
        <strain evidence="2">TSY1</strain>
    </source>
</reference>
<evidence type="ECO:0000313" key="1">
    <source>
        <dbReference type="EMBL" id="ETW94571.1"/>
    </source>
</evidence>
<name>W4LB69_ENTF1</name>
<dbReference type="Proteomes" id="UP000019141">
    <property type="component" value="Unassembled WGS sequence"/>
</dbReference>